<evidence type="ECO:0000313" key="1">
    <source>
        <dbReference type="EMBL" id="TMS07404.1"/>
    </source>
</evidence>
<dbReference type="Proteomes" id="UP000793456">
    <property type="component" value="Chromosome XVIII"/>
</dbReference>
<organism evidence="1 2">
    <name type="scientific">Larimichthys crocea</name>
    <name type="common">Large yellow croaker</name>
    <name type="synonym">Pseudosciaena crocea</name>
    <dbReference type="NCBI Taxonomy" id="215358"/>
    <lineage>
        <taxon>Eukaryota</taxon>
        <taxon>Metazoa</taxon>
        <taxon>Chordata</taxon>
        <taxon>Craniata</taxon>
        <taxon>Vertebrata</taxon>
        <taxon>Euteleostomi</taxon>
        <taxon>Actinopterygii</taxon>
        <taxon>Neopterygii</taxon>
        <taxon>Teleostei</taxon>
        <taxon>Neoteleostei</taxon>
        <taxon>Acanthomorphata</taxon>
        <taxon>Eupercaria</taxon>
        <taxon>Sciaenidae</taxon>
        <taxon>Larimichthys</taxon>
    </lineage>
</organism>
<evidence type="ECO:0000313" key="2">
    <source>
        <dbReference type="Proteomes" id="UP000793456"/>
    </source>
</evidence>
<keyword evidence="2" id="KW-1185">Reference proteome</keyword>
<name>A0ACD3QKN6_LARCR</name>
<proteinExistence type="predicted"/>
<dbReference type="EMBL" id="CM011691">
    <property type="protein sequence ID" value="TMS07404.1"/>
    <property type="molecule type" value="Genomic_DNA"/>
</dbReference>
<protein>
    <submittedName>
        <fullName evidence="1">Uncharacterized protein</fullName>
    </submittedName>
</protein>
<reference evidence="1" key="1">
    <citation type="submission" date="2018-11" db="EMBL/GenBank/DDBJ databases">
        <title>The sequence and de novo assembly of Larimichthys crocea genome using PacBio and Hi-C technologies.</title>
        <authorList>
            <person name="Xu P."/>
            <person name="Chen B."/>
            <person name="Zhou Z."/>
            <person name="Ke Q."/>
            <person name="Wu Y."/>
            <person name="Bai H."/>
            <person name="Pu F."/>
        </authorList>
    </citation>
    <scope>NUCLEOTIDE SEQUENCE</scope>
    <source>
        <tissue evidence="1">Muscle</tissue>
    </source>
</reference>
<comment type="caution">
    <text evidence="1">The sequence shown here is derived from an EMBL/GenBank/DDBJ whole genome shotgun (WGS) entry which is preliminary data.</text>
</comment>
<sequence length="112" mass="12971">MCVRECLLLYLLLFLRTVFSPYRSVTLLDLQRCVFRILHLCFNLQLPFLSTSPPSSKYGREGSVCQSRRSCFEAGETNYHRQQKLSTPASSLKSPPTSYPPCRRSRCQIPHR</sequence>
<accession>A0ACD3QKN6</accession>
<gene>
    <name evidence="1" type="ORF">E3U43_011497</name>
</gene>